<dbReference type="Pfam" id="PF20189">
    <property type="entry name" value="DUF6552"/>
    <property type="match status" value="1"/>
</dbReference>
<protein>
    <recommendedName>
        <fullName evidence="4">Ubiquinone biosynthesis methyltransferase UbiE</fullName>
    </recommendedName>
</protein>
<dbReference type="Proteomes" id="UP000565745">
    <property type="component" value="Unassembled WGS sequence"/>
</dbReference>
<name>A0A7W6Q4Q7_9RHOB</name>
<dbReference type="AlphaFoldDB" id="A0A7W6Q4Q7"/>
<dbReference type="InterPro" id="IPR046682">
    <property type="entry name" value="DUF6552"/>
</dbReference>
<proteinExistence type="predicted"/>
<sequence>MPTLQAPLRYSVSDLFTLIRTQRVNVLKWAASIVQIMGYSATAFGLTPLNIYLFLIGLVGWFAVGVLWRDKAIMLIHVVALAAMIAGLLSA</sequence>
<organism evidence="2 3">
    <name type="scientific">Sulfitobacter noctilucicola</name>
    <dbReference type="NCBI Taxonomy" id="1342301"/>
    <lineage>
        <taxon>Bacteria</taxon>
        <taxon>Pseudomonadati</taxon>
        <taxon>Pseudomonadota</taxon>
        <taxon>Alphaproteobacteria</taxon>
        <taxon>Rhodobacterales</taxon>
        <taxon>Roseobacteraceae</taxon>
        <taxon>Sulfitobacter</taxon>
    </lineage>
</organism>
<reference evidence="2 3" key="1">
    <citation type="submission" date="2020-08" db="EMBL/GenBank/DDBJ databases">
        <title>Genomic Encyclopedia of Type Strains, Phase IV (KMG-IV): sequencing the most valuable type-strain genomes for metagenomic binning, comparative biology and taxonomic classification.</title>
        <authorList>
            <person name="Goeker M."/>
        </authorList>
    </citation>
    <scope>NUCLEOTIDE SEQUENCE [LARGE SCALE GENOMIC DNA]</scope>
    <source>
        <strain evidence="2 3">DSM 101015</strain>
    </source>
</reference>
<evidence type="ECO:0000313" key="2">
    <source>
        <dbReference type="EMBL" id="MBB4173077.1"/>
    </source>
</evidence>
<feature type="transmembrane region" description="Helical" evidence="1">
    <location>
        <begin position="51"/>
        <end position="68"/>
    </location>
</feature>
<evidence type="ECO:0000256" key="1">
    <source>
        <dbReference type="SAM" id="Phobius"/>
    </source>
</evidence>
<keyword evidence="1" id="KW-0472">Membrane</keyword>
<accession>A0A7W6Q4Q7</accession>
<comment type="caution">
    <text evidence="2">The sequence shown here is derived from an EMBL/GenBank/DDBJ whole genome shotgun (WGS) entry which is preliminary data.</text>
</comment>
<keyword evidence="1" id="KW-1133">Transmembrane helix</keyword>
<feature type="transmembrane region" description="Helical" evidence="1">
    <location>
        <begin position="73"/>
        <end position="90"/>
    </location>
</feature>
<dbReference type="EMBL" id="JACIFU010000001">
    <property type="protein sequence ID" value="MBB4173077.1"/>
    <property type="molecule type" value="Genomic_DNA"/>
</dbReference>
<evidence type="ECO:0000313" key="3">
    <source>
        <dbReference type="Proteomes" id="UP000565745"/>
    </source>
</evidence>
<evidence type="ECO:0008006" key="4">
    <source>
        <dbReference type="Google" id="ProtNLM"/>
    </source>
</evidence>
<keyword evidence="1" id="KW-0812">Transmembrane</keyword>
<gene>
    <name evidence="2" type="ORF">GGR93_000838</name>
</gene>
<keyword evidence="3" id="KW-1185">Reference proteome</keyword>